<organism evidence="1 2">
    <name type="scientific">Nonomuraea maheshkhaliensis</name>
    <dbReference type="NCBI Taxonomy" id="419590"/>
    <lineage>
        <taxon>Bacteria</taxon>
        <taxon>Bacillati</taxon>
        <taxon>Actinomycetota</taxon>
        <taxon>Actinomycetes</taxon>
        <taxon>Streptosporangiales</taxon>
        <taxon>Streptosporangiaceae</taxon>
        <taxon>Nonomuraea</taxon>
    </lineage>
</organism>
<comment type="caution">
    <text evidence="1">The sequence shown here is derived from an EMBL/GenBank/DDBJ whole genome shotgun (WGS) entry which is preliminary data.</text>
</comment>
<gene>
    <name evidence="1" type="ORF">GCM10009733_087330</name>
</gene>
<keyword evidence="2" id="KW-1185">Reference proteome</keyword>
<dbReference type="EMBL" id="BAAAMU010000107">
    <property type="protein sequence ID" value="GAA1676956.1"/>
    <property type="molecule type" value="Genomic_DNA"/>
</dbReference>
<evidence type="ECO:0000313" key="1">
    <source>
        <dbReference type="EMBL" id="GAA1676956.1"/>
    </source>
</evidence>
<dbReference type="Proteomes" id="UP001500064">
    <property type="component" value="Unassembled WGS sequence"/>
</dbReference>
<accession>A0ABP4SSP6</accession>
<protein>
    <submittedName>
        <fullName evidence="1">Uncharacterized protein</fullName>
    </submittedName>
</protein>
<sequence>MGDLHHLMHLVLNRCGALPGIGRRSHDPYHTPGMSRSWQLISSA</sequence>
<proteinExistence type="predicted"/>
<name>A0ABP4SSP6_9ACTN</name>
<reference evidence="2" key="1">
    <citation type="journal article" date="2019" name="Int. J. Syst. Evol. Microbiol.">
        <title>The Global Catalogue of Microorganisms (GCM) 10K type strain sequencing project: providing services to taxonomists for standard genome sequencing and annotation.</title>
        <authorList>
            <consortium name="The Broad Institute Genomics Platform"/>
            <consortium name="The Broad Institute Genome Sequencing Center for Infectious Disease"/>
            <person name="Wu L."/>
            <person name="Ma J."/>
        </authorList>
    </citation>
    <scope>NUCLEOTIDE SEQUENCE [LARGE SCALE GENOMIC DNA]</scope>
    <source>
        <strain evidence="2">JCM 13929</strain>
    </source>
</reference>
<evidence type="ECO:0000313" key="2">
    <source>
        <dbReference type="Proteomes" id="UP001500064"/>
    </source>
</evidence>